<dbReference type="Proteomes" id="UP001205861">
    <property type="component" value="Unassembled WGS sequence"/>
</dbReference>
<dbReference type="CDD" id="cd01570">
    <property type="entry name" value="NAPRTase_A"/>
    <property type="match status" value="1"/>
</dbReference>
<evidence type="ECO:0000256" key="5">
    <source>
        <dbReference type="ARBA" id="ARBA00022598"/>
    </source>
</evidence>
<evidence type="ECO:0000256" key="6">
    <source>
        <dbReference type="ARBA" id="ARBA00022642"/>
    </source>
</evidence>
<evidence type="ECO:0000256" key="4">
    <source>
        <dbReference type="ARBA" id="ARBA00022553"/>
    </source>
</evidence>
<keyword evidence="14" id="KW-1185">Reference proteome</keyword>
<evidence type="ECO:0000256" key="3">
    <source>
        <dbReference type="ARBA" id="ARBA00013236"/>
    </source>
</evidence>
<dbReference type="InterPro" id="IPR041525">
    <property type="entry name" value="N/Namide_PRibTrfase"/>
</dbReference>
<organism evidence="13 14">
    <name type="scientific">Massilia solisilvae</name>
    <dbReference type="NCBI Taxonomy" id="1811225"/>
    <lineage>
        <taxon>Bacteria</taxon>
        <taxon>Pseudomonadati</taxon>
        <taxon>Pseudomonadota</taxon>
        <taxon>Betaproteobacteria</taxon>
        <taxon>Burkholderiales</taxon>
        <taxon>Oxalobacteraceae</taxon>
        <taxon>Telluria group</taxon>
        <taxon>Massilia</taxon>
    </lineage>
</organism>
<sequence length="453" mass="48336">MERAASALLTDLYQLTMLQSYHRSGMHAPAVFEFFVRSQGPRSFLVAAGLEQALDYLATLAVEPFEVEQLRALGRFDPGFLAALAGLRFTGDVDAVPEGTIVFAGEPLLRVRAPLPQAQLVESRIVNLLHYQTMVASKAARCVLAARGRRLVDFGMRRSHGAEAALLAARATWLAGFDGTATLQAGLRLGIPVFGTMAHSFVQAHASEQQAFEAYARACPEHVTFLIDTYDTEAAARLVAQISPGLERAGAHVEAVRIDSGDLGACARRVRAILDEGGCPHIGIFASGNLDEAQVDALARAGAPIQGYGVGTRMNTSADAPYLDCAYKLVDYAGRPTLKLSSGKATWPGAKQVFRRHGPRGAMLSDLVALEGEQDSGLPLLQPVMRAGRRIDAQGGLPAARALLRAQLDALPAPLRRLDEVAAYPVIVSDALDALARQVRASLNPAPRQPAHG</sequence>
<dbReference type="InterPro" id="IPR041619">
    <property type="entry name" value="NAPRTase_C"/>
</dbReference>
<evidence type="ECO:0000313" key="14">
    <source>
        <dbReference type="Proteomes" id="UP001205861"/>
    </source>
</evidence>
<dbReference type="Pfam" id="PF17767">
    <property type="entry name" value="NAPRTase_N"/>
    <property type="match status" value="1"/>
</dbReference>
<feature type="domain" description="Nicotinate phosphoribosyltransferase N-terminal" evidence="11">
    <location>
        <begin position="8"/>
        <end position="129"/>
    </location>
</feature>
<keyword evidence="6 9" id="KW-0662">Pyridine nucleotide biosynthesis</keyword>
<dbReference type="Pfam" id="PF04095">
    <property type="entry name" value="NAPRTase"/>
    <property type="match status" value="1"/>
</dbReference>
<dbReference type="EMBL" id="JANUGV010000001">
    <property type="protein sequence ID" value="MCS0607689.1"/>
    <property type="molecule type" value="Genomic_DNA"/>
</dbReference>
<protein>
    <recommendedName>
        <fullName evidence="3 9">Nicotinate phosphoribosyltransferase</fullName>
        <ecNumber evidence="3 9">6.3.4.21</ecNumber>
    </recommendedName>
</protein>
<dbReference type="InterPro" id="IPR007229">
    <property type="entry name" value="Nic_PRibTrfase-Fam"/>
</dbReference>
<evidence type="ECO:0000256" key="2">
    <source>
        <dbReference type="ARBA" id="ARBA00010897"/>
    </source>
</evidence>
<dbReference type="GO" id="GO:0016757">
    <property type="term" value="F:glycosyltransferase activity"/>
    <property type="evidence" value="ECO:0007669"/>
    <property type="project" value="UniProtKB-KW"/>
</dbReference>
<reference evidence="13 14" key="1">
    <citation type="submission" date="2022-08" db="EMBL/GenBank/DDBJ databases">
        <title>Reclassification of Massilia species as members of the genera Telluria, Duganella, Pseudoduganella, Mokoshia gen. nov. and Zemynaea gen. nov. using orthogonal and non-orthogonal genome-based approaches.</title>
        <authorList>
            <person name="Bowman J.P."/>
        </authorList>
    </citation>
    <scope>NUCLEOTIDE SEQUENCE [LARGE SCALE GENOMIC DNA]</scope>
    <source>
        <strain evidence="13 14">JCM 31607</strain>
    </source>
</reference>
<dbReference type="Gene3D" id="3.20.140.10">
    <property type="entry name" value="nicotinate phosphoribosyltransferase"/>
    <property type="match status" value="1"/>
</dbReference>
<comment type="catalytic activity">
    <reaction evidence="8 9">
        <text>5-phospho-alpha-D-ribose 1-diphosphate + nicotinate + ATP + H2O = nicotinate beta-D-ribonucleotide + ADP + phosphate + diphosphate</text>
        <dbReference type="Rhea" id="RHEA:36163"/>
        <dbReference type="ChEBI" id="CHEBI:15377"/>
        <dbReference type="ChEBI" id="CHEBI:30616"/>
        <dbReference type="ChEBI" id="CHEBI:32544"/>
        <dbReference type="ChEBI" id="CHEBI:33019"/>
        <dbReference type="ChEBI" id="CHEBI:43474"/>
        <dbReference type="ChEBI" id="CHEBI:57502"/>
        <dbReference type="ChEBI" id="CHEBI:58017"/>
        <dbReference type="ChEBI" id="CHEBI:456216"/>
        <dbReference type="EC" id="6.3.4.21"/>
    </reaction>
</comment>
<dbReference type="PANTHER" id="PTHR11098:SF1">
    <property type="entry name" value="NICOTINATE PHOSPHORIBOSYLTRANSFERASE"/>
    <property type="match status" value="1"/>
</dbReference>
<dbReference type="Gene3D" id="3.20.20.70">
    <property type="entry name" value="Aldolase class I"/>
    <property type="match status" value="1"/>
</dbReference>
<evidence type="ECO:0000259" key="11">
    <source>
        <dbReference type="Pfam" id="PF17767"/>
    </source>
</evidence>
<keyword evidence="4" id="KW-0597">Phosphoprotein</keyword>
<dbReference type="PANTHER" id="PTHR11098">
    <property type="entry name" value="NICOTINATE PHOSPHORIBOSYLTRANSFERASE"/>
    <property type="match status" value="1"/>
</dbReference>
<proteinExistence type="inferred from homology"/>
<dbReference type="NCBIfam" id="NF006696">
    <property type="entry name" value="PRK09243.1-3"/>
    <property type="match status" value="1"/>
</dbReference>
<comment type="pathway">
    <text evidence="1 9">Cofactor biosynthesis; NAD(+) biosynthesis; nicotinate D-ribonucleotide from nicotinate: step 1/1.</text>
</comment>
<feature type="domain" description="Nicotinate phosphoribosyltransferase C-terminal" evidence="12">
    <location>
        <begin position="379"/>
        <end position="434"/>
    </location>
</feature>
<dbReference type="SUPFAM" id="SSF51690">
    <property type="entry name" value="Nicotinate/Quinolinate PRTase C-terminal domain-like"/>
    <property type="match status" value="1"/>
</dbReference>
<comment type="similarity">
    <text evidence="2 9">Belongs to the NAPRTase family.</text>
</comment>
<name>A0ABT2BGP5_9BURK</name>
<dbReference type="InterPro" id="IPR040727">
    <property type="entry name" value="NAPRTase_N"/>
</dbReference>
<comment type="function">
    <text evidence="9">Catalyzes the first step in the biosynthesis of NAD from nicotinic acid, the ATP-dependent synthesis of beta-nicotinate D-ribonucleotide from nicotinate and 5-phospho-D-ribose 1-phosphate.</text>
</comment>
<comment type="caution">
    <text evidence="13">The sequence shown here is derived from an EMBL/GenBank/DDBJ whole genome shotgun (WGS) entry which is preliminary data.</text>
</comment>
<dbReference type="InterPro" id="IPR006405">
    <property type="entry name" value="Nic_PRibTrfase_pncB"/>
</dbReference>
<evidence type="ECO:0000256" key="1">
    <source>
        <dbReference type="ARBA" id="ARBA00004952"/>
    </source>
</evidence>
<keyword evidence="5 9" id="KW-0436">Ligase</keyword>
<dbReference type="GO" id="GO:0004516">
    <property type="term" value="F:nicotinate phosphoribosyltransferase activity"/>
    <property type="evidence" value="ECO:0007669"/>
    <property type="project" value="UniProtKB-EC"/>
</dbReference>
<evidence type="ECO:0000313" key="13">
    <source>
        <dbReference type="EMBL" id="MCS0607689.1"/>
    </source>
</evidence>
<evidence type="ECO:0000256" key="7">
    <source>
        <dbReference type="ARBA" id="ARBA00022679"/>
    </source>
</evidence>
<accession>A0ABT2BGP5</accession>
<gene>
    <name evidence="13" type="ORF">NX773_05890</name>
</gene>
<dbReference type="RefSeq" id="WP_258855390.1">
    <property type="nucleotide sequence ID" value="NZ_JANUGV010000001.1"/>
</dbReference>
<dbReference type="EC" id="6.3.4.21" evidence="3 9"/>
<keyword evidence="7 9" id="KW-0808">Transferase</keyword>
<dbReference type="SUPFAM" id="SSF54675">
    <property type="entry name" value="Nicotinate/Quinolinate PRTase N-terminal domain-like"/>
    <property type="match status" value="1"/>
</dbReference>
<evidence type="ECO:0000256" key="8">
    <source>
        <dbReference type="ARBA" id="ARBA00048668"/>
    </source>
</evidence>
<evidence type="ECO:0000259" key="10">
    <source>
        <dbReference type="Pfam" id="PF04095"/>
    </source>
</evidence>
<dbReference type="PIRSF" id="PIRSF000484">
    <property type="entry name" value="NAPRT"/>
    <property type="match status" value="1"/>
</dbReference>
<keyword evidence="13" id="KW-0328">Glycosyltransferase</keyword>
<dbReference type="InterPro" id="IPR013785">
    <property type="entry name" value="Aldolase_TIM"/>
</dbReference>
<dbReference type="Pfam" id="PF17956">
    <property type="entry name" value="NAPRTase_C"/>
    <property type="match status" value="1"/>
</dbReference>
<evidence type="ECO:0000259" key="12">
    <source>
        <dbReference type="Pfam" id="PF17956"/>
    </source>
</evidence>
<feature type="domain" description="Nicotinate/nicotinamide phosphoribosyltransferase" evidence="10">
    <location>
        <begin position="150"/>
        <end position="328"/>
    </location>
</feature>
<evidence type="ECO:0000256" key="9">
    <source>
        <dbReference type="RuleBase" id="RU365100"/>
    </source>
</evidence>
<comment type="PTM">
    <text evidence="9">Transiently phosphorylated on a His residue during the reaction cycle. Phosphorylation strongly increases the affinity for substrates and increases the rate of nicotinate D-ribonucleotide production. Dephosphorylation regenerates the low-affinity form of the enzyme, leading to product release.</text>
</comment>
<dbReference type="InterPro" id="IPR036068">
    <property type="entry name" value="Nicotinate_pribotase-like_C"/>
</dbReference>
<dbReference type="NCBIfam" id="TIGR01513">
    <property type="entry name" value="NAPRTase_put"/>
    <property type="match status" value="1"/>
</dbReference>
<dbReference type="NCBIfam" id="NF009131">
    <property type="entry name" value="PRK12484.1"/>
    <property type="match status" value="1"/>
</dbReference>